<name>E1KW10_FINMA</name>
<dbReference type="EMBL" id="AEDP01000018">
    <property type="protein sequence ID" value="EFL54676.1"/>
    <property type="molecule type" value="Genomic_DNA"/>
</dbReference>
<organism evidence="2 3">
    <name type="scientific">Finegoldia magna BVS033A4</name>
    <dbReference type="NCBI Taxonomy" id="866773"/>
    <lineage>
        <taxon>Bacteria</taxon>
        <taxon>Bacillati</taxon>
        <taxon>Bacillota</taxon>
        <taxon>Tissierellia</taxon>
        <taxon>Tissierellales</taxon>
        <taxon>Peptoniphilaceae</taxon>
        <taxon>Finegoldia</taxon>
    </lineage>
</organism>
<dbReference type="AlphaFoldDB" id="E1KW10"/>
<dbReference type="Proteomes" id="UP000003807">
    <property type="component" value="Unassembled WGS sequence"/>
</dbReference>
<comment type="caution">
    <text evidence="2">The sequence shown here is derived from an EMBL/GenBank/DDBJ whole genome shotgun (WGS) entry which is preliminary data.</text>
</comment>
<accession>E1KW10</accession>
<keyword evidence="1" id="KW-0472">Membrane</keyword>
<evidence type="ECO:0000256" key="1">
    <source>
        <dbReference type="SAM" id="Phobius"/>
    </source>
</evidence>
<sequence>MEKRVSDFDDEVWTKFKRSKKTNNKRNVGNSKRVKTKKIVKSDKLDDMKLIFSFCIMILKFFVLLNILVITSKML</sequence>
<keyword evidence="1" id="KW-0812">Transmembrane</keyword>
<evidence type="ECO:0000313" key="3">
    <source>
        <dbReference type="Proteomes" id="UP000003807"/>
    </source>
</evidence>
<gene>
    <name evidence="2" type="ORF">HMPREF9289_0751</name>
</gene>
<dbReference type="RefSeq" id="WP_002839353.1">
    <property type="nucleotide sequence ID" value="NZ_AEDP01000018.1"/>
</dbReference>
<reference evidence="2 3" key="1">
    <citation type="submission" date="2010-08" db="EMBL/GenBank/DDBJ databases">
        <authorList>
            <person name="Durkin A.S."/>
            <person name="Madupu R."/>
            <person name="Torralba M."/>
            <person name="Gillis M."/>
            <person name="Methe B."/>
            <person name="Sutton G."/>
            <person name="Nelson K.E."/>
        </authorList>
    </citation>
    <scope>NUCLEOTIDE SEQUENCE [LARGE SCALE GENOMIC DNA]</scope>
    <source>
        <strain evidence="2 3">BVS033A4</strain>
    </source>
</reference>
<keyword evidence="1" id="KW-1133">Transmembrane helix</keyword>
<evidence type="ECO:0000313" key="2">
    <source>
        <dbReference type="EMBL" id="EFL54676.1"/>
    </source>
</evidence>
<proteinExistence type="predicted"/>
<feature type="transmembrane region" description="Helical" evidence="1">
    <location>
        <begin position="50"/>
        <end position="70"/>
    </location>
</feature>
<protein>
    <submittedName>
        <fullName evidence="2">Uncharacterized protein</fullName>
    </submittedName>
</protein>